<dbReference type="EMBL" id="JACJTA010000011">
    <property type="protein sequence ID" value="MBD2604390.1"/>
    <property type="molecule type" value="Genomic_DNA"/>
</dbReference>
<reference evidence="1 2" key="1">
    <citation type="journal article" date="2020" name="ISME J.">
        <title>Comparative genomics reveals insights into cyanobacterial evolution and habitat adaptation.</title>
        <authorList>
            <person name="Chen M.Y."/>
            <person name="Teng W.K."/>
            <person name="Zhao L."/>
            <person name="Hu C.X."/>
            <person name="Zhou Y.K."/>
            <person name="Han B.P."/>
            <person name="Song L.R."/>
            <person name="Shu W.S."/>
        </authorList>
    </citation>
    <scope>NUCLEOTIDE SEQUENCE [LARGE SCALE GENOMIC DNA]</scope>
    <source>
        <strain evidence="1 2">FACHB-248</strain>
    </source>
</reference>
<sequence>MSDVKFKPDNKVAYDKTPIQFKALPGVREKLKTIPDWQKRLREFVDSMIVDVDKK</sequence>
<name>A0ABR8GMK8_9CYAN</name>
<comment type="caution">
    <text evidence="1">The sequence shown here is derived from an EMBL/GenBank/DDBJ whole genome shotgun (WGS) entry which is preliminary data.</text>
</comment>
<evidence type="ECO:0000313" key="1">
    <source>
        <dbReference type="EMBL" id="MBD2604390.1"/>
    </source>
</evidence>
<organism evidence="1 2">
    <name type="scientific">Scytonema hofmannii FACHB-248</name>
    <dbReference type="NCBI Taxonomy" id="1842502"/>
    <lineage>
        <taxon>Bacteria</taxon>
        <taxon>Bacillati</taxon>
        <taxon>Cyanobacteriota</taxon>
        <taxon>Cyanophyceae</taxon>
        <taxon>Nostocales</taxon>
        <taxon>Scytonemataceae</taxon>
        <taxon>Scytonema</taxon>
    </lineage>
</organism>
<gene>
    <name evidence="1" type="ORF">H6G81_07555</name>
</gene>
<accession>A0ABR8GMK8</accession>
<evidence type="ECO:0000313" key="2">
    <source>
        <dbReference type="Proteomes" id="UP000660380"/>
    </source>
</evidence>
<keyword evidence="2" id="KW-1185">Reference proteome</keyword>
<protein>
    <submittedName>
        <fullName evidence="1">Uncharacterized protein</fullName>
    </submittedName>
</protein>
<proteinExistence type="predicted"/>
<dbReference type="Proteomes" id="UP000660380">
    <property type="component" value="Unassembled WGS sequence"/>
</dbReference>
<dbReference type="RefSeq" id="WP_186227758.1">
    <property type="nucleotide sequence ID" value="NZ_JACJTA010000011.1"/>
</dbReference>